<sequence>MSSAKGIIARDIKVPDIKNAFFIPSFLRVAGRDLAQEFDKARLKDRDN</sequence>
<proteinExistence type="predicted"/>
<dbReference type="Proteomes" id="UP000218702">
    <property type="component" value="Chromosome"/>
</dbReference>
<organism evidence="1 2">
    <name type="scientific">Dolichospermum compactum NIES-806</name>
    <dbReference type="NCBI Taxonomy" id="1973481"/>
    <lineage>
        <taxon>Bacteria</taxon>
        <taxon>Bacillati</taxon>
        <taxon>Cyanobacteriota</taxon>
        <taxon>Cyanophyceae</taxon>
        <taxon>Nostocales</taxon>
        <taxon>Aphanizomenonaceae</taxon>
        <taxon>Dolichospermum</taxon>
        <taxon>Dolichospermum compactum</taxon>
    </lineage>
</organism>
<keyword evidence="2" id="KW-1185">Reference proteome</keyword>
<dbReference type="RefSeq" id="WP_157749975.1">
    <property type="nucleotide sequence ID" value="NZ_AP018316.1"/>
</dbReference>
<evidence type="ECO:0000313" key="2">
    <source>
        <dbReference type="Proteomes" id="UP000218702"/>
    </source>
</evidence>
<reference evidence="1 2" key="1">
    <citation type="submission" date="2017-06" db="EMBL/GenBank/DDBJ databases">
        <title>Genome sequencing of cyanobaciteial culture collection at National Institute for Environmental Studies (NIES).</title>
        <authorList>
            <person name="Hirose Y."/>
            <person name="Shimura Y."/>
            <person name="Fujisawa T."/>
            <person name="Nakamura Y."/>
            <person name="Kawachi M."/>
        </authorList>
    </citation>
    <scope>NUCLEOTIDE SEQUENCE [LARGE SCALE GENOMIC DNA]</scope>
    <source>
        <strain evidence="1 2">NIES-806</strain>
    </source>
</reference>
<dbReference type="KEGG" id="dcm:NIES806_27510"/>
<name>A0A1Z4V4Z4_9CYAN</name>
<dbReference type="OrthoDB" id="9801813at2"/>
<accession>A0A1Z4V4Z4</accession>
<protein>
    <submittedName>
        <fullName evidence="1">Uncharacterized protein</fullName>
    </submittedName>
</protein>
<gene>
    <name evidence="1" type="ORF">NIES806_27510</name>
</gene>
<dbReference type="EMBL" id="AP018316">
    <property type="protein sequence ID" value="BAZ86538.1"/>
    <property type="molecule type" value="Genomic_DNA"/>
</dbReference>
<dbReference type="AlphaFoldDB" id="A0A1Z4V4Z4"/>
<evidence type="ECO:0000313" key="1">
    <source>
        <dbReference type="EMBL" id="BAZ86538.1"/>
    </source>
</evidence>